<dbReference type="PANTHER" id="PTHR13620:SF109">
    <property type="entry name" value="3'-5' EXONUCLEASE"/>
    <property type="match status" value="1"/>
</dbReference>
<evidence type="ECO:0000256" key="5">
    <source>
        <dbReference type="ARBA" id="ARBA00022839"/>
    </source>
</evidence>
<evidence type="ECO:0000256" key="3">
    <source>
        <dbReference type="ARBA" id="ARBA00022723"/>
    </source>
</evidence>
<name>A0A9Q0JYL9_9MAGN</name>
<dbReference type="OrthoDB" id="1920326at2759"/>
<keyword evidence="15" id="KW-1185">Reference proteome</keyword>
<keyword evidence="3" id="KW-0479">Metal-binding</keyword>
<evidence type="ECO:0000256" key="7">
    <source>
        <dbReference type="ARBA" id="ARBA00023242"/>
    </source>
</evidence>
<dbReference type="EMBL" id="JAMYWD010000011">
    <property type="protein sequence ID" value="KAJ4956282.1"/>
    <property type="molecule type" value="Genomic_DNA"/>
</dbReference>
<dbReference type="Gene3D" id="3.30.420.10">
    <property type="entry name" value="Ribonuclease H-like superfamily/Ribonuclease H"/>
    <property type="match status" value="1"/>
</dbReference>
<evidence type="ECO:0000256" key="6">
    <source>
        <dbReference type="ARBA" id="ARBA00022842"/>
    </source>
</evidence>
<evidence type="ECO:0000256" key="10">
    <source>
        <dbReference type="SAM" id="MobiDB-lite"/>
    </source>
</evidence>
<feature type="domain" description="KNOX1" evidence="13">
    <location>
        <begin position="331"/>
        <end position="375"/>
    </location>
</feature>
<dbReference type="SMART" id="SM01255">
    <property type="entry name" value="KNOX1"/>
    <property type="match status" value="1"/>
</dbReference>
<keyword evidence="2" id="KW-0540">Nuclease</keyword>
<sequence>MESSGEPSFASVPDWDQPINQEELDAIEAAFKHADTSSSVKRRRSSSSDAVEVRCNSRRLPSSLVRCQQIPPLDGYEKENCSITTVDSLGPKIGRWNPVRDSYQAKAKVRYPTMNFGGRIAYCRTVLEVEKATMELFEIIETKKKNMDHVPLGFDIEWRPIFRRGFAPRKAAVIQICGDSSNCYVMHIIHSGIPPILQTLLEDLTSLKVGICIANDANKIFKDYNVHVKPLEDLSSLANLKVGGLARKWSLSSLTEMLTCKELEKPDKIRLGNWEADVLSRDPPLPSTPLCFICHLWLTGILGGGSSNIAGLNDDTLPMSVSLTFSGKQQRQLKAAISNHPLYEQLLEAHVGCLRVATPIDHLPLIDAQLEHAHHLLRSYASHHRHHHHYEKQDLDNFLVYIFTLISSKTLNFGFCFQCFDFIITGIISVTIVFIQRTASTCSSSFVKRSIREDQIRSEFEG</sequence>
<keyword evidence="11" id="KW-1133">Transmembrane helix</keyword>
<evidence type="ECO:0000256" key="11">
    <source>
        <dbReference type="SAM" id="Phobius"/>
    </source>
</evidence>
<keyword evidence="5" id="KW-0269">Exonuclease</keyword>
<dbReference type="CDD" id="cd06141">
    <property type="entry name" value="WRN_exo"/>
    <property type="match status" value="1"/>
</dbReference>
<reference evidence="14" key="1">
    <citation type="journal article" date="2023" name="Plant J.">
        <title>The genome of the king protea, Protea cynaroides.</title>
        <authorList>
            <person name="Chang J."/>
            <person name="Duong T.A."/>
            <person name="Schoeman C."/>
            <person name="Ma X."/>
            <person name="Roodt D."/>
            <person name="Barker N."/>
            <person name="Li Z."/>
            <person name="Van de Peer Y."/>
            <person name="Mizrachi E."/>
        </authorList>
    </citation>
    <scope>NUCLEOTIDE SEQUENCE</scope>
    <source>
        <tissue evidence="14">Young leaves</tissue>
    </source>
</reference>
<dbReference type="InterPro" id="IPR002562">
    <property type="entry name" value="3'-5'_exonuclease_dom"/>
</dbReference>
<dbReference type="InterPro" id="IPR012337">
    <property type="entry name" value="RNaseH-like_sf"/>
</dbReference>
<dbReference type="GO" id="GO:0046872">
    <property type="term" value="F:metal ion binding"/>
    <property type="evidence" value="ECO:0007669"/>
    <property type="project" value="UniProtKB-KW"/>
</dbReference>
<dbReference type="Proteomes" id="UP001141806">
    <property type="component" value="Unassembled WGS sequence"/>
</dbReference>
<comment type="subcellular location">
    <subcellularLocation>
        <location evidence="1">Nucleus</location>
    </subcellularLocation>
</comment>
<keyword evidence="4" id="KW-0378">Hydrolase</keyword>
<dbReference type="AlphaFoldDB" id="A0A9Q0JYL9"/>
<accession>A0A9Q0JYL9</accession>
<evidence type="ECO:0000313" key="14">
    <source>
        <dbReference type="EMBL" id="KAJ4956282.1"/>
    </source>
</evidence>
<evidence type="ECO:0000256" key="9">
    <source>
        <dbReference type="ARBA" id="ARBA00042761"/>
    </source>
</evidence>
<keyword evidence="11" id="KW-0472">Membrane</keyword>
<proteinExistence type="predicted"/>
<keyword evidence="6" id="KW-0460">Magnesium</keyword>
<keyword evidence="11" id="KW-0812">Transmembrane</keyword>
<gene>
    <name evidence="14" type="ORF">NE237_013065</name>
</gene>
<feature type="region of interest" description="Disordered" evidence="10">
    <location>
        <begin position="33"/>
        <end position="52"/>
    </location>
</feature>
<dbReference type="GO" id="GO:0005634">
    <property type="term" value="C:nucleus"/>
    <property type="evidence" value="ECO:0007669"/>
    <property type="project" value="UniProtKB-SubCell"/>
</dbReference>
<evidence type="ECO:0000259" key="13">
    <source>
        <dbReference type="SMART" id="SM01255"/>
    </source>
</evidence>
<evidence type="ECO:0000256" key="2">
    <source>
        <dbReference type="ARBA" id="ARBA00022722"/>
    </source>
</evidence>
<dbReference type="Pfam" id="PF03790">
    <property type="entry name" value="KNOX1"/>
    <property type="match status" value="1"/>
</dbReference>
<comment type="caution">
    <text evidence="14">The sequence shown here is derived from an EMBL/GenBank/DDBJ whole genome shotgun (WGS) entry which is preliminary data.</text>
</comment>
<evidence type="ECO:0000256" key="1">
    <source>
        <dbReference type="ARBA" id="ARBA00004123"/>
    </source>
</evidence>
<evidence type="ECO:0000313" key="15">
    <source>
        <dbReference type="Proteomes" id="UP001141806"/>
    </source>
</evidence>
<dbReference type="Pfam" id="PF01612">
    <property type="entry name" value="DNA_pol_A_exo1"/>
    <property type="match status" value="1"/>
</dbReference>
<dbReference type="InterPro" id="IPR036397">
    <property type="entry name" value="RNaseH_sf"/>
</dbReference>
<dbReference type="GO" id="GO:0006139">
    <property type="term" value="P:nucleobase-containing compound metabolic process"/>
    <property type="evidence" value="ECO:0007669"/>
    <property type="project" value="InterPro"/>
</dbReference>
<dbReference type="SUPFAM" id="SSF53098">
    <property type="entry name" value="Ribonuclease H-like"/>
    <property type="match status" value="1"/>
</dbReference>
<organism evidence="14 15">
    <name type="scientific">Protea cynaroides</name>
    <dbReference type="NCBI Taxonomy" id="273540"/>
    <lineage>
        <taxon>Eukaryota</taxon>
        <taxon>Viridiplantae</taxon>
        <taxon>Streptophyta</taxon>
        <taxon>Embryophyta</taxon>
        <taxon>Tracheophyta</taxon>
        <taxon>Spermatophyta</taxon>
        <taxon>Magnoliopsida</taxon>
        <taxon>Proteales</taxon>
        <taxon>Proteaceae</taxon>
        <taxon>Protea</taxon>
    </lineage>
</organism>
<dbReference type="FunFam" id="3.30.420.10:FF:000114">
    <property type="entry name" value="Werner Syndrome-like exonuclease"/>
    <property type="match status" value="1"/>
</dbReference>
<dbReference type="GO" id="GO:0003677">
    <property type="term" value="F:DNA binding"/>
    <property type="evidence" value="ECO:0007669"/>
    <property type="project" value="InterPro"/>
</dbReference>
<evidence type="ECO:0000256" key="8">
    <source>
        <dbReference type="ARBA" id="ARBA00040531"/>
    </source>
</evidence>
<dbReference type="SMART" id="SM00474">
    <property type="entry name" value="35EXOc"/>
    <property type="match status" value="1"/>
</dbReference>
<evidence type="ECO:0000256" key="4">
    <source>
        <dbReference type="ARBA" id="ARBA00022801"/>
    </source>
</evidence>
<dbReference type="GO" id="GO:0008408">
    <property type="term" value="F:3'-5' exonuclease activity"/>
    <property type="evidence" value="ECO:0007669"/>
    <property type="project" value="InterPro"/>
</dbReference>
<protein>
    <recommendedName>
        <fullName evidence="8">3'-5' exonuclease</fullName>
    </recommendedName>
    <alternativeName>
        <fullName evidence="9">Werner Syndrome-like exonuclease</fullName>
    </alternativeName>
</protein>
<evidence type="ECO:0000259" key="12">
    <source>
        <dbReference type="SMART" id="SM00474"/>
    </source>
</evidence>
<feature type="domain" description="3'-5' exonuclease" evidence="12">
    <location>
        <begin position="137"/>
        <end position="307"/>
    </location>
</feature>
<feature type="transmembrane region" description="Helical" evidence="11">
    <location>
        <begin position="411"/>
        <end position="435"/>
    </location>
</feature>
<dbReference type="InterPro" id="IPR005540">
    <property type="entry name" value="KNOX1"/>
</dbReference>
<keyword evidence="7" id="KW-0539">Nucleus</keyword>
<dbReference type="InterPro" id="IPR051132">
    <property type="entry name" value="3-5_Exonuclease_domain"/>
</dbReference>
<dbReference type="PANTHER" id="PTHR13620">
    <property type="entry name" value="3-5 EXONUCLEASE"/>
    <property type="match status" value="1"/>
</dbReference>